<keyword evidence="2" id="KW-0732">Signal</keyword>
<sequence>MPRTLSALALGLVPLWAFAAQTASAPAFDANPTQHGATVSAHPTSMREAILSGALTSAELRTLASERAALKARHDALRDRGKLDDAAQQRLQAERLAYADRVRALAENDVKGPPRKTPPEGWRQHGTLESPTGTARP</sequence>
<evidence type="ECO:0000313" key="3">
    <source>
        <dbReference type="EMBL" id="AXK38875.1"/>
    </source>
</evidence>
<evidence type="ECO:0000256" key="1">
    <source>
        <dbReference type="SAM" id="MobiDB-lite"/>
    </source>
</evidence>
<organism evidence="3 4">
    <name type="scientific">Crenobacter cavernae</name>
    <dbReference type="NCBI Taxonomy" id="2290923"/>
    <lineage>
        <taxon>Bacteria</taxon>
        <taxon>Pseudomonadati</taxon>
        <taxon>Pseudomonadota</taxon>
        <taxon>Betaproteobacteria</taxon>
        <taxon>Neisseriales</taxon>
        <taxon>Neisseriaceae</taxon>
        <taxon>Crenobacter</taxon>
    </lineage>
</organism>
<dbReference type="AlphaFoldDB" id="A0A345Y4M3"/>
<feature type="signal peptide" evidence="2">
    <location>
        <begin position="1"/>
        <end position="19"/>
    </location>
</feature>
<dbReference type="KEGG" id="ccah:DWG20_05195"/>
<evidence type="ECO:0000313" key="4">
    <source>
        <dbReference type="Proteomes" id="UP000254537"/>
    </source>
</evidence>
<dbReference type="RefSeq" id="WP_115432810.1">
    <property type="nucleotide sequence ID" value="NZ_CP031337.1"/>
</dbReference>
<feature type="region of interest" description="Disordered" evidence="1">
    <location>
        <begin position="105"/>
        <end position="137"/>
    </location>
</feature>
<proteinExistence type="predicted"/>
<feature type="chain" id="PRO_5016905286" description="DUF4148 domain-containing protein" evidence="2">
    <location>
        <begin position="20"/>
        <end position="137"/>
    </location>
</feature>
<dbReference type="Proteomes" id="UP000254537">
    <property type="component" value="Chromosome"/>
</dbReference>
<dbReference type="EMBL" id="CP031337">
    <property type="protein sequence ID" value="AXK38875.1"/>
    <property type="molecule type" value="Genomic_DNA"/>
</dbReference>
<reference evidence="3 4" key="1">
    <citation type="submission" date="2018-07" db="EMBL/GenBank/DDBJ databases">
        <title>Crenobacter cavernae sp. nov., isolated from a karst cave.</title>
        <authorList>
            <person name="Zhu H."/>
        </authorList>
    </citation>
    <scope>NUCLEOTIDE SEQUENCE [LARGE SCALE GENOMIC DNA]</scope>
    <source>
        <strain evidence="3 4">K1W11S-77</strain>
    </source>
</reference>
<protein>
    <recommendedName>
        <fullName evidence="5">DUF4148 domain-containing protein</fullName>
    </recommendedName>
</protein>
<gene>
    <name evidence="3" type="ORF">DWG20_05195</name>
</gene>
<evidence type="ECO:0000256" key="2">
    <source>
        <dbReference type="SAM" id="SignalP"/>
    </source>
</evidence>
<name>A0A345Y4M3_9NEIS</name>
<accession>A0A345Y4M3</accession>
<evidence type="ECO:0008006" key="5">
    <source>
        <dbReference type="Google" id="ProtNLM"/>
    </source>
</evidence>
<feature type="compositionally biased region" description="Polar residues" evidence="1">
    <location>
        <begin position="127"/>
        <end position="137"/>
    </location>
</feature>